<evidence type="ECO:0000313" key="2">
    <source>
        <dbReference type="Proteomes" id="UP000643165"/>
    </source>
</evidence>
<protein>
    <submittedName>
        <fullName evidence="1">Uncharacterized protein</fullName>
    </submittedName>
</protein>
<name>A0ABQ4ITR5_9ACTN</name>
<dbReference type="Proteomes" id="UP000643165">
    <property type="component" value="Unassembled WGS sequence"/>
</dbReference>
<gene>
    <name evidence="1" type="ORF">Vlu01_19370</name>
</gene>
<evidence type="ECO:0000313" key="1">
    <source>
        <dbReference type="EMBL" id="GIJ21313.1"/>
    </source>
</evidence>
<dbReference type="EMBL" id="BOPB01000009">
    <property type="protein sequence ID" value="GIJ21313.1"/>
    <property type="molecule type" value="Genomic_DNA"/>
</dbReference>
<accession>A0ABQ4ITR5</accession>
<reference evidence="1 2" key="1">
    <citation type="submission" date="2021-01" db="EMBL/GenBank/DDBJ databases">
        <title>Whole genome shotgun sequence of Verrucosispora lutea NBRC 106530.</title>
        <authorList>
            <person name="Komaki H."/>
            <person name="Tamura T."/>
        </authorList>
    </citation>
    <scope>NUCLEOTIDE SEQUENCE [LARGE SCALE GENOMIC DNA]</scope>
    <source>
        <strain evidence="1 2">NBRC 106530</strain>
    </source>
</reference>
<proteinExistence type="predicted"/>
<organism evidence="1 2">
    <name type="scientific">Micromonospora lutea</name>
    <dbReference type="NCBI Taxonomy" id="419825"/>
    <lineage>
        <taxon>Bacteria</taxon>
        <taxon>Bacillati</taxon>
        <taxon>Actinomycetota</taxon>
        <taxon>Actinomycetes</taxon>
        <taxon>Micromonosporales</taxon>
        <taxon>Micromonosporaceae</taxon>
        <taxon>Micromonospora</taxon>
    </lineage>
</organism>
<sequence length="88" mass="9505">MGNYTRVVPAISADLAAERKERSVSERQLHCDTCGSSQPFEAPPCVDGHGADCPELACTGCGAAIVTFIIHAPRRAMRRRKTVQHRAA</sequence>
<comment type="caution">
    <text evidence="1">The sequence shown here is derived from an EMBL/GenBank/DDBJ whole genome shotgun (WGS) entry which is preliminary data.</text>
</comment>
<keyword evidence="2" id="KW-1185">Reference proteome</keyword>